<dbReference type="SUPFAM" id="SSF52047">
    <property type="entry name" value="RNI-like"/>
    <property type="match status" value="1"/>
</dbReference>
<feature type="domain" description="TIR" evidence="15">
    <location>
        <begin position="797"/>
        <end position="938"/>
    </location>
</feature>
<keyword evidence="8" id="KW-0391">Immunity</keyword>
<dbReference type="Pfam" id="PF13855">
    <property type="entry name" value="LRR_8"/>
    <property type="match status" value="4"/>
</dbReference>
<keyword evidence="11 16" id="KW-0675">Receptor</keyword>
<dbReference type="EMBL" id="CAWUFR010000121">
    <property type="protein sequence ID" value="CAK6968595.1"/>
    <property type="molecule type" value="Genomic_DNA"/>
</dbReference>
<name>A0AAV1PAF9_SCOSC</name>
<keyword evidence="9 14" id="KW-1133">Transmembrane helix</keyword>
<dbReference type="PROSITE" id="PS51257">
    <property type="entry name" value="PROKAR_LIPOPROTEIN"/>
    <property type="match status" value="1"/>
</dbReference>
<dbReference type="Proteomes" id="UP001314229">
    <property type="component" value="Unassembled WGS sequence"/>
</dbReference>
<keyword evidence="13" id="KW-0395">Inflammatory response</keyword>
<evidence type="ECO:0000256" key="9">
    <source>
        <dbReference type="ARBA" id="ARBA00022989"/>
    </source>
</evidence>
<reference evidence="16 17" key="1">
    <citation type="submission" date="2024-01" db="EMBL/GenBank/DDBJ databases">
        <authorList>
            <person name="Alioto T."/>
            <person name="Alioto T."/>
            <person name="Gomez Garrido J."/>
        </authorList>
    </citation>
    <scope>NUCLEOTIDE SEQUENCE [LARGE SCALE GENOMIC DNA]</scope>
</reference>
<dbReference type="AlphaFoldDB" id="A0AAV1PAF9"/>
<keyword evidence="3" id="KW-0399">Innate immunity</keyword>
<feature type="transmembrane region" description="Helical" evidence="14">
    <location>
        <begin position="743"/>
        <end position="765"/>
    </location>
</feature>
<dbReference type="Gene3D" id="3.40.50.10140">
    <property type="entry name" value="Toll/interleukin-1 receptor homology (TIR) domain"/>
    <property type="match status" value="1"/>
</dbReference>
<evidence type="ECO:0000313" key="17">
    <source>
        <dbReference type="Proteomes" id="UP001314229"/>
    </source>
</evidence>
<dbReference type="SUPFAM" id="SSF52200">
    <property type="entry name" value="Toll/Interleukin receptor TIR domain"/>
    <property type="match status" value="1"/>
</dbReference>
<evidence type="ECO:0000256" key="11">
    <source>
        <dbReference type="ARBA" id="ARBA00023170"/>
    </source>
</evidence>
<sequence>MAFGVKEDNPVLKGGSKWSNLSIIFLFLSISCFVVPATGFALKYCRISYNNAICSNVKLHAVPQDIPSTVTGFDLSGNKISKIEVSDFKNLPILTVLDLGGNNISQIDKGAFANLISLNKLNLNGNKLTKLEDGTFDGLSNLTELRIKSNKITAVASSSFKPLTNLKTLDISFNVLKDITIVSSIFQHLPRLQELIIKKSYITIFQSWELTNTSVALASLDLSQNPIRVFRFTADVFPNLTRLNLGDSPRKKNITWEVRNKTFLRVATLDISELCLPLNDTKTLLESFDTSLTTLRMNKIKRNVTALINVSCTIPTLTTLKLQNNNLNSSDLFQACINLTEIDLAENQIKNVSDKSFRTLRGLMILSLRKNKLSAVPSVIRTIPTLVELDLSSNLISALDCHDFANMTRLKELSLKNNTITELKECLFKDLIRLQVLRLQTNKITKLNSAFSKHLPYLERLHLNGNQLDCIKEGYFKGLQGLKNLSLYENKITRLGKNSFIGMKNLTDMLLQYNKITDKGIHKSSFKDLINLRTLDLRENQIFYGASSALRDPPFSLLSRLESLSLLSQHHRKKSPGLPCNILEGLTNLLYFNIRNTELLSLRVGMFNYTPQLQHLDISSNDLSDVSPDLFAPIQNLTTLYISRTNLLSLDFLLKANLSKLQYMQARKNQFSVIREDVINSLPALEYVDLQGNSFTCDCDNALFVQWVENNNQTQVFDAYNFVCNYPPNVKGMKLLDLDMRSCTVDTGFICFVSTTCTILLFMLTSFIYHFLRWQMVYAYYLFLALLLDKKNKKSQNQYDAFISYNTHDEPWVVREMLPKLEGEQGWKLCLHHRDFQPGRSIIDNITDAIYGSRKTICVVSRKYLESEWCSREIQAASFRLFEEQKDVLIMVFLEEIPMSHLAPYYRMRKLLKRRTYLSWPKARDHAELFWEKVRQALETNEDPNDDRFLLRVVDKP</sequence>
<keyword evidence="12" id="KW-0325">Glycoprotein</keyword>
<gene>
    <name evidence="16" type="ORF">FSCOSCO3_A022094</name>
</gene>
<evidence type="ECO:0000259" key="15">
    <source>
        <dbReference type="PROSITE" id="PS50104"/>
    </source>
</evidence>
<accession>A0AAV1PAF9</accession>
<dbReference type="Pfam" id="PF01582">
    <property type="entry name" value="TIR"/>
    <property type="match status" value="1"/>
</dbReference>
<dbReference type="InterPro" id="IPR000157">
    <property type="entry name" value="TIR_dom"/>
</dbReference>
<dbReference type="GO" id="GO:0045087">
    <property type="term" value="P:innate immune response"/>
    <property type="evidence" value="ECO:0007669"/>
    <property type="project" value="UniProtKB-KW"/>
</dbReference>
<dbReference type="SUPFAM" id="SSF52058">
    <property type="entry name" value="L domain-like"/>
    <property type="match status" value="1"/>
</dbReference>
<dbReference type="GO" id="GO:0002224">
    <property type="term" value="P:toll-like receptor signaling pathway"/>
    <property type="evidence" value="ECO:0007669"/>
    <property type="project" value="TreeGrafter"/>
</dbReference>
<dbReference type="PROSITE" id="PS51450">
    <property type="entry name" value="LRR"/>
    <property type="match status" value="4"/>
</dbReference>
<keyword evidence="5 14" id="KW-0812">Transmembrane</keyword>
<dbReference type="SMART" id="SM00369">
    <property type="entry name" value="LRR_TYP"/>
    <property type="match status" value="18"/>
</dbReference>
<comment type="caution">
    <text evidence="16">The sequence shown here is derived from an EMBL/GenBank/DDBJ whole genome shotgun (WGS) entry which is preliminary data.</text>
</comment>
<organism evidence="16 17">
    <name type="scientific">Scomber scombrus</name>
    <name type="common">Atlantic mackerel</name>
    <name type="synonym">Scomber vernalis</name>
    <dbReference type="NCBI Taxonomy" id="13677"/>
    <lineage>
        <taxon>Eukaryota</taxon>
        <taxon>Metazoa</taxon>
        <taxon>Chordata</taxon>
        <taxon>Craniata</taxon>
        <taxon>Vertebrata</taxon>
        <taxon>Euteleostomi</taxon>
        <taxon>Actinopterygii</taxon>
        <taxon>Neopterygii</taxon>
        <taxon>Teleostei</taxon>
        <taxon>Neoteleostei</taxon>
        <taxon>Acanthomorphata</taxon>
        <taxon>Pelagiaria</taxon>
        <taxon>Scombriformes</taxon>
        <taxon>Scombridae</taxon>
        <taxon>Scomber</taxon>
    </lineage>
</organism>
<dbReference type="PROSITE" id="PS50104">
    <property type="entry name" value="TIR"/>
    <property type="match status" value="1"/>
</dbReference>
<dbReference type="GO" id="GO:0006954">
    <property type="term" value="P:inflammatory response"/>
    <property type="evidence" value="ECO:0007669"/>
    <property type="project" value="UniProtKB-KW"/>
</dbReference>
<dbReference type="InterPro" id="IPR000483">
    <property type="entry name" value="Cys-rich_flank_reg_C"/>
</dbReference>
<dbReference type="GO" id="GO:0038023">
    <property type="term" value="F:signaling receptor activity"/>
    <property type="evidence" value="ECO:0007669"/>
    <property type="project" value="TreeGrafter"/>
</dbReference>
<dbReference type="SMART" id="SM00255">
    <property type="entry name" value="TIR"/>
    <property type="match status" value="1"/>
</dbReference>
<evidence type="ECO:0000256" key="10">
    <source>
        <dbReference type="ARBA" id="ARBA00023136"/>
    </source>
</evidence>
<feature type="transmembrane region" description="Helical" evidence="14">
    <location>
        <begin position="20"/>
        <end position="42"/>
    </location>
</feature>
<evidence type="ECO:0000256" key="13">
    <source>
        <dbReference type="ARBA" id="ARBA00023198"/>
    </source>
</evidence>
<dbReference type="GO" id="GO:0005886">
    <property type="term" value="C:plasma membrane"/>
    <property type="evidence" value="ECO:0007669"/>
    <property type="project" value="TreeGrafter"/>
</dbReference>
<dbReference type="InterPro" id="IPR035897">
    <property type="entry name" value="Toll_tir_struct_dom_sf"/>
</dbReference>
<dbReference type="FunFam" id="3.40.50.10140:FF:000001">
    <property type="entry name" value="Toll-like receptor 2"/>
    <property type="match status" value="1"/>
</dbReference>
<protein>
    <submittedName>
        <fullName evidence="16">Toll-like receptor 13</fullName>
    </submittedName>
</protein>
<evidence type="ECO:0000256" key="2">
    <source>
        <dbReference type="ARBA" id="ARBA00009634"/>
    </source>
</evidence>
<keyword evidence="7" id="KW-0677">Repeat</keyword>
<evidence type="ECO:0000256" key="12">
    <source>
        <dbReference type="ARBA" id="ARBA00023180"/>
    </source>
</evidence>
<evidence type="ECO:0000313" key="16">
    <source>
        <dbReference type="EMBL" id="CAK6968595.1"/>
    </source>
</evidence>
<dbReference type="FunFam" id="3.80.10.10:FF:001164">
    <property type="entry name" value="GH01279p"/>
    <property type="match status" value="1"/>
</dbReference>
<evidence type="ECO:0000256" key="3">
    <source>
        <dbReference type="ARBA" id="ARBA00022588"/>
    </source>
</evidence>
<keyword evidence="10 14" id="KW-0472">Membrane</keyword>
<keyword evidence="6" id="KW-0732">Signal</keyword>
<dbReference type="PANTHER" id="PTHR24365">
    <property type="entry name" value="TOLL-LIKE RECEPTOR"/>
    <property type="match status" value="1"/>
</dbReference>
<dbReference type="InterPro" id="IPR003591">
    <property type="entry name" value="Leu-rich_rpt_typical-subtyp"/>
</dbReference>
<evidence type="ECO:0000256" key="5">
    <source>
        <dbReference type="ARBA" id="ARBA00022692"/>
    </source>
</evidence>
<dbReference type="SUPFAM" id="SSF52075">
    <property type="entry name" value="Outer arm dynein light chain 1"/>
    <property type="match status" value="1"/>
</dbReference>
<dbReference type="PANTHER" id="PTHR24365:SF522">
    <property type="entry name" value="LOW QUALITY PROTEIN: TOLL-LIKE RECEPTOR 13-RELATED"/>
    <property type="match status" value="1"/>
</dbReference>
<evidence type="ECO:0000256" key="6">
    <source>
        <dbReference type="ARBA" id="ARBA00022729"/>
    </source>
</evidence>
<dbReference type="SMART" id="SM00365">
    <property type="entry name" value="LRR_SD22"/>
    <property type="match status" value="7"/>
</dbReference>
<dbReference type="FunFam" id="3.80.10.10:FF:000770">
    <property type="entry name" value="Uncharacterized protein"/>
    <property type="match status" value="1"/>
</dbReference>
<evidence type="ECO:0000256" key="14">
    <source>
        <dbReference type="SAM" id="Phobius"/>
    </source>
</evidence>
<comment type="subcellular location">
    <subcellularLocation>
        <location evidence="1">Membrane</location>
        <topology evidence="1">Single-pass type I membrane protein</topology>
    </subcellularLocation>
</comment>
<dbReference type="SMART" id="SM00082">
    <property type="entry name" value="LRRCT"/>
    <property type="match status" value="1"/>
</dbReference>
<evidence type="ECO:0000256" key="7">
    <source>
        <dbReference type="ARBA" id="ARBA00022737"/>
    </source>
</evidence>
<evidence type="ECO:0000256" key="1">
    <source>
        <dbReference type="ARBA" id="ARBA00004479"/>
    </source>
</evidence>
<dbReference type="Pfam" id="PF00560">
    <property type="entry name" value="LRR_1"/>
    <property type="match status" value="1"/>
</dbReference>
<comment type="similarity">
    <text evidence="2">Belongs to the Toll-like receptor family.</text>
</comment>
<dbReference type="InterPro" id="IPR032675">
    <property type="entry name" value="LRR_dom_sf"/>
</dbReference>
<keyword evidence="4" id="KW-0433">Leucine-rich repeat</keyword>
<dbReference type="Gene3D" id="3.80.10.10">
    <property type="entry name" value="Ribonuclease Inhibitor"/>
    <property type="match status" value="4"/>
</dbReference>
<evidence type="ECO:0000256" key="4">
    <source>
        <dbReference type="ARBA" id="ARBA00022614"/>
    </source>
</evidence>
<proteinExistence type="inferred from homology"/>
<evidence type="ECO:0000256" key="8">
    <source>
        <dbReference type="ARBA" id="ARBA00022859"/>
    </source>
</evidence>
<dbReference type="InterPro" id="IPR001611">
    <property type="entry name" value="Leu-rich_rpt"/>
</dbReference>
<keyword evidence="17" id="KW-1185">Reference proteome</keyword>